<dbReference type="STRING" id="1122206.SAMN02745753_00462"/>
<organism evidence="2 3">
    <name type="scientific">Marinomonas polaris DSM 16579</name>
    <dbReference type="NCBI Taxonomy" id="1122206"/>
    <lineage>
        <taxon>Bacteria</taxon>
        <taxon>Pseudomonadati</taxon>
        <taxon>Pseudomonadota</taxon>
        <taxon>Gammaproteobacteria</taxon>
        <taxon>Oceanospirillales</taxon>
        <taxon>Oceanospirillaceae</taxon>
        <taxon>Marinomonas</taxon>
    </lineage>
</organism>
<keyword evidence="1" id="KW-1133">Transmembrane helix</keyword>
<feature type="transmembrane region" description="Helical" evidence="1">
    <location>
        <begin position="44"/>
        <end position="61"/>
    </location>
</feature>
<gene>
    <name evidence="2" type="ORF">SAMN02745753_00462</name>
</gene>
<dbReference type="RefSeq" id="WP_072838120.1">
    <property type="nucleotide sequence ID" value="NZ_FQVF01000003.1"/>
</dbReference>
<proteinExistence type="predicted"/>
<name>A0A1M4UQ68_9GAMM</name>
<protein>
    <submittedName>
        <fullName evidence="2">Uncharacterized protein</fullName>
    </submittedName>
</protein>
<sequence length="215" mass="24440">MLPIWKGQGWITPVIFIAFFVDVQLVVDYFMGDGFYSDNRWIKVIALVAVAFLVGVIGYLLNSRDCIIQVDSETGKKTKSPAHTLLFLPIEVWAIIVPCIFLAVDYFNAEQENKTLAYLAKPEVNDIYAVDFTKIFKNEDPVYKYGNMVVISVNLNVIEVQSSTHAYDGKSGVRKDLHNGKAKEAFYYADEVTPFNIRELLKFHENGAIFSVHRE</sequence>
<evidence type="ECO:0000313" key="2">
    <source>
        <dbReference type="EMBL" id="SHE58876.1"/>
    </source>
</evidence>
<dbReference type="Proteomes" id="UP000184517">
    <property type="component" value="Unassembled WGS sequence"/>
</dbReference>
<keyword evidence="1" id="KW-0812">Transmembrane</keyword>
<keyword evidence="3" id="KW-1185">Reference proteome</keyword>
<evidence type="ECO:0000256" key="1">
    <source>
        <dbReference type="SAM" id="Phobius"/>
    </source>
</evidence>
<reference evidence="3" key="1">
    <citation type="submission" date="2016-11" db="EMBL/GenBank/DDBJ databases">
        <authorList>
            <person name="Varghese N."/>
            <person name="Submissions S."/>
        </authorList>
    </citation>
    <scope>NUCLEOTIDE SEQUENCE [LARGE SCALE GENOMIC DNA]</scope>
    <source>
        <strain evidence="3">DSM 16579</strain>
    </source>
</reference>
<feature type="transmembrane region" description="Helical" evidence="1">
    <location>
        <begin position="12"/>
        <end position="32"/>
    </location>
</feature>
<dbReference type="AlphaFoldDB" id="A0A1M4UQ68"/>
<keyword evidence="1" id="KW-0472">Membrane</keyword>
<evidence type="ECO:0000313" key="3">
    <source>
        <dbReference type="Proteomes" id="UP000184517"/>
    </source>
</evidence>
<dbReference type="OrthoDB" id="6101333at2"/>
<dbReference type="EMBL" id="FQVF01000003">
    <property type="protein sequence ID" value="SHE58876.1"/>
    <property type="molecule type" value="Genomic_DNA"/>
</dbReference>
<feature type="transmembrane region" description="Helical" evidence="1">
    <location>
        <begin position="82"/>
        <end position="104"/>
    </location>
</feature>
<accession>A0A1M4UQ68</accession>